<feature type="compositionally biased region" description="Low complexity" evidence="1">
    <location>
        <begin position="193"/>
        <end position="210"/>
    </location>
</feature>
<reference evidence="3 4" key="1">
    <citation type="submission" date="2011-08" db="EMBL/GenBank/DDBJ databases">
        <title>The Genome Sequence of Clostridium hathewayi WAL-18680.</title>
        <authorList>
            <consortium name="The Broad Institute Genome Sequencing Platform"/>
            <person name="Earl A."/>
            <person name="Ward D."/>
            <person name="Feldgarden M."/>
            <person name="Gevers D."/>
            <person name="Finegold S.M."/>
            <person name="Summanen P.H."/>
            <person name="Molitoris D.R."/>
            <person name="Song M."/>
            <person name="Daigneault M."/>
            <person name="Allen-Vercoe E."/>
            <person name="Young S.K."/>
            <person name="Zeng Q."/>
            <person name="Gargeya S."/>
            <person name="Fitzgerald M."/>
            <person name="Haas B."/>
            <person name="Abouelleil A."/>
            <person name="Alvarado L."/>
            <person name="Arachchi H.M."/>
            <person name="Berlin A."/>
            <person name="Brown A."/>
            <person name="Chapman S.B."/>
            <person name="Chen Z."/>
            <person name="Dunbar C."/>
            <person name="Freedman E."/>
            <person name="Gearin G."/>
            <person name="Gellesch M."/>
            <person name="Goldberg J."/>
            <person name="Griggs A."/>
            <person name="Gujja S."/>
            <person name="Heiman D."/>
            <person name="Howarth C."/>
            <person name="Larson L."/>
            <person name="Lui A."/>
            <person name="MacDonald P.J.P."/>
            <person name="Montmayeur A."/>
            <person name="Murphy C."/>
            <person name="Neiman D."/>
            <person name="Pearson M."/>
            <person name="Priest M."/>
            <person name="Roberts A."/>
            <person name="Saif S."/>
            <person name="Shea T."/>
            <person name="Shenoy N."/>
            <person name="Sisk P."/>
            <person name="Stolte C."/>
            <person name="Sykes S."/>
            <person name="Wortman J."/>
            <person name="Nusbaum C."/>
            <person name="Birren B."/>
        </authorList>
    </citation>
    <scope>NUCLEOTIDE SEQUENCE [LARGE SCALE GENOMIC DNA]</scope>
    <source>
        <strain evidence="3 4">WAL-18680</strain>
    </source>
</reference>
<keyword evidence="4" id="KW-1185">Reference proteome</keyword>
<dbReference type="HOGENOM" id="CLU_092024_0_0_9"/>
<gene>
    <name evidence="3" type="ORF">HMPREF9473_00215</name>
</gene>
<organism evidence="3 4">
    <name type="scientific">Hungatella hathewayi WAL-18680</name>
    <dbReference type="NCBI Taxonomy" id="742737"/>
    <lineage>
        <taxon>Bacteria</taxon>
        <taxon>Bacillati</taxon>
        <taxon>Bacillota</taxon>
        <taxon>Clostridia</taxon>
        <taxon>Lachnospirales</taxon>
        <taxon>Lachnospiraceae</taxon>
        <taxon>Hungatella</taxon>
    </lineage>
</organism>
<accession>G5I9M5</accession>
<evidence type="ECO:0000313" key="4">
    <source>
        <dbReference type="Proteomes" id="UP000005384"/>
    </source>
</evidence>
<evidence type="ECO:0000313" key="3">
    <source>
        <dbReference type="EMBL" id="EHI61764.1"/>
    </source>
</evidence>
<dbReference type="PATRIC" id="fig|742737.3.peg.209"/>
<name>G5I9M5_9FIRM</name>
<protein>
    <recommendedName>
        <fullName evidence="2">DUF6382 domain-containing protein</fullName>
    </recommendedName>
</protein>
<dbReference type="EMBL" id="ADLN01000001">
    <property type="protein sequence ID" value="EHI61764.1"/>
    <property type="molecule type" value="Genomic_DNA"/>
</dbReference>
<feature type="region of interest" description="Disordered" evidence="1">
    <location>
        <begin position="182"/>
        <end position="250"/>
    </location>
</feature>
<dbReference type="InterPro" id="IPR045962">
    <property type="entry name" value="DUF6382"/>
</dbReference>
<evidence type="ECO:0000259" key="2">
    <source>
        <dbReference type="Pfam" id="PF19909"/>
    </source>
</evidence>
<evidence type="ECO:0000256" key="1">
    <source>
        <dbReference type="SAM" id="MobiDB-lite"/>
    </source>
</evidence>
<comment type="caution">
    <text evidence="3">The sequence shown here is derived from an EMBL/GenBank/DDBJ whole genome shotgun (WGS) entry which is preliminary data.</text>
</comment>
<dbReference type="Proteomes" id="UP000005384">
    <property type="component" value="Unassembled WGS sequence"/>
</dbReference>
<sequence length="250" mass="29147">MEISYKREMKHNYLVIEGESTDNSYEVRMMADNVIEGLMKFRVKRVDNQCCYCYEITSRQPLSRLLENRCLKAEEVRILILGMAKTLGKLEEYLLREEQILLQPEYIYVEPERFSVEFCLIPGRMSDFPAELGKLLEYLLGKVDYQDKACVVMTYGMYRESLKENYGIEDLLKFLTGVAGQETEEERENQPGYQSEYQSEYSSKYQSKYQPEPSPVIPSIKSVKPAKPVKPINPLEPPEEKIKNYHGRSG</sequence>
<proteinExistence type="predicted"/>
<dbReference type="RefSeq" id="WP_006778197.1">
    <property type="nucleotide sequence ID" value="NZ_JH379027.1"/>
</dbReference>
<dbReference type="Pfam" id="PF19909">
    <property type="entry name" value="DUF6382"/>
    <property type="match status" value="1"/>
</dbReference>
<dbReference type="AlphaFoldDB" id="G5I9M5"/>
<feature type="domain" description="DUF6382" evidence="2">
    <location>
        <begin position="5"/>
        <end position="166"/>
    </location>
</feature>